<dbReference type="STRING" id="1423801.FD50_GL000065"/>
<name>A0A0R1V9T4_9LACO</name>
<accession>A0A0R1V9T4</accession>
<organism evidence="1 2">
    <name type="scientific">Liquorilactobacillus satsumensis DSM 16230 = JCM 12392</name>
    <dbReference type="NCBI Taxonomy" id="1423801"/>
    <lineage>
        <taxon>Bacteria</taxon>
        <taxon>Bacillati</taxon>
        <taxon>Bacillota</taxon>
        <taxon>Bacilli</taxon>
        <taxon>Lactobacillales</taxon>
        <taxon>Lactobacillaceae</taxon>
        <taxon>Liquorilactobacillus</taxon>
    </lineage>
</organism>
<protein>
    <submittedName>
        <fullName evidence="1">Uncharacterized protein</fullName>
    </submittedName>
</protein>
<comment type="caution">
    <text evidence="1">The sequence shown here is derived from an EMBL/GenBank/DDBJ whole genome shotgun (WGS) entry which is preliminary data.</text>
</comment>
<dbReference type="AlphaFoldDB" id="A0A0R1V9T4"/>
<dbReference type="EMBL" id="AZFQ01000023">
    <property type="protein sequence ID" value="KRL99746.1"/>
    <property type="molecule type" value="Genomic_DNA"/>
</dbReference>
<gene>
    <name evidence="1" type="ORF">FD50_GL000065</name>
</gene>
<evidence type="ECO:0000313" key="2">
    <source>
        <dbReference type="Proteomes" id="UP000051166"/>
    </source>
</evidence>
<proteinExistence type="predicted"/>
<dbReference type="Proteomes" id="UP000051166">
    <property type="component" value="Unassembled WGS sequence"/>
</dbReference>
<evidence type="ECO:0000313" key="1">
    <source>
        <dbReference type="EMBL" id="KRL99746.1"/>
    </source>
</evidence>
<reference evidence="1 2" key="1">
    <citation type="journal article" date="2015" name="Genome Announc.">
        <title>Expanding the biotechnology potential of lactobacilli through comparative genomics of 213 strains and associated genera.</title>
        <authorList>
            <person name="Sun Z."/>
            <person name="Harris H.M."/>
            <person name="McCann A."/>
            <person name="Guo C."/>
            <person name="Argimon S."/>
            <person name="Zhang W."/>
            <person name="Yang X."/>
            <person name="Jeffery I.B."/>
            <person name="Cooney J.C."/>
            <person name="Kagawa T.F."/>
            <person name="Liu W."/>
            <person name="Song Y."/>
            <person name="Salvetti E."/>
            <person name="Wrobel A."/>
            <person name="Rasinkangas P."/>
            <person name="Parkhill J."/>
            <person name="Rea M.C."/>
            <person name="O'Sullivan O."/>
            <person name="Ritari J."/>
            <person name="Douillard F.P."/>
            <person name="Paul Ross R."/>
            <person name="Yang R."/>
            <person name="Briner A.E."/>
            <person name="Felis G.E."/>
            <person name="de Vos W.M."/>
            <person name="Barrangou R."/>
            <person name="Klaenhammer T.R."/>
            <person name="Caufield P.W."/>
            <person name="Cui Y."/>
            <person name="Zhang H."/>
            <person name="O'Toole P.W."/>
        </authorList>
    </citation>
    <scope>NUCLEOTIDE SEQUENCE [LARGE SCALE GENOMIC DNA]</scope>
    <source>
        <strain evidence="1 2">DSM 16230</strain>
    </source>
</reference>
<keyword evidence="2" id="KW-1185">Reference proteome</keyword>
<dbReference type="PATRIC" id="fig|1423801.4.peg.63"/>
<sequence length="54" mass="6646">MDMDFAEKQSLEYLHILPSDYENEDYYRMNEIMNAKEEKERPIDPMQFIKKAKK</sequence>